<dbReference type="AlphaFoldDB" id="A0A8J4WI91"/>
<evidence type="ECO:0000313" key="4">
    <source>
        <dbReference type="Proteomes" id="UP000748531"/>
    </source>
</evidence>
<dbReference type="Pfam" id="PF00085">
    <property type="entry name" value="Thioredoxin"/>
    <property type="match status" value="1"/>
</dbReference>
<dbReference type="PRINTS" id="PR00421">
    <property type="entry name" value="THIOREDOXIN"/>
</dbReference>
<evidence type="ECO:0000313" key="3">
    <source>
        <dbReference type="EMBL" id="KAF5400959.1"/>
    </source>
</evidence>
<name>A0A8J4WI91_9TREM</name>
<dbReference type="EMBL" id="LUCH01002800">
    <property type="protein sequence ID" value="KAF5400959.1"/>
    <property type="molecule type" value="Genomic_DNA"/>
</dbReference>
<keyword evidence="1" id="KW-1015">Disulfide bond</keyword>
<evidence type="ECO:0000256" key="1">
    <source>
        <dbReference type="ARBA" id="ARBA00023157"/>
    </source>
</evidence>
<dbReference type="InterPro" id="IPR013766">
    <property type="entry name" value="Thioredoxin_domain"/>
</dbReference>
<reference evidence="3" key="1">
    <citation type="submission" date="2019-05" db="EMBL/GenBank/DDBJ databases">
        <title>Annotation for the trematode Paragonimus heterotremus.</title>
        <authorList>
            <person name="Choi Y.-J."/>
        </authorList>
    </citation>
    <scope>NUCLEOTIDE SEQUENCE</scope>
    <source>
        <strain evidence="3">LC</strain>
    </source>
</reference>
<accession>A0A8J4WI91</accession>
<dbReference type="PANTHER" id="PTHR46115">
    <property type="entry name" value="THIOREDOXIN-LIKE PROTEIN 1"/>
    <property type="match status" value="1"/>
</dbReference>
<proteinExistence type="predicted"/>
<keyword evidence="4" id="KW-1185">Reference proteome</keyword>
<feature type="domain" description="Thioredoxin" evidence="2">
    <location>
        <begin position="11"/>
        <end position="123"/>
    </location>
</feature>
<sequence length="123" mass="13825">MIARLIYIDSSLAGLQQCESAYCNEQEELEELVQESHQSLVVLKLFAEWCGPCKRAAPEFQKISEEYEGVVFAELNVEEVESAAEDYEITGMPTFLAFKQGEVVDRAIGGNTDAVRKMIEKLK</sequence>
<dbReference type="InterPro" id="IPR036249">
    <property type="entry name" value="Thioredoxin-like_sf"/>
</dbReference>
<organism evidence="3 4">
    <name type="scientific">Paragonimus heterotremus</name>
    <dbReference type="NCBI Taxonomy" id="100268"/>
    <lineage>
        <taxon>Eukaryota</taxon>
        <taxon>Metazoa</taxon>
        <taxon>Spiralia</taxon>
        <taxon>Lophotrochozoa</taxon>
        <taxon>Platyhelminthes</taxon>
        <taxon>Trematoda</taxon>
        <taxon>Digenea</taxon>
        <taxon>Plagiorchiida</taxon>
        <taxon>Troglotremata</taxon>
        <taxon>Troglotrematidae</taxon>
        <taxon>Paragonimus</taxon>
    </lineage>
</organism>
<protein>
    <submittedName>
        <fullName evidence="3">Thioredoxin</fullName>
    </submittedName>
</protein>
<dbReference type="Gene3D" id="3.40.30.10">
    <property type="entry name" value="Glutaredoxin"/>
    <property type="match status" value="1"/>
</dbReference>
<dbReference type="Proteomes" id="UP000748531">
    <property type="component" value="Unassembled WGS sequence"/>
</dbReference>
<dbReference type="OrthoDB" id="2121326at2759"/>
<comment type="caution">
    <text evidence="3">The sequence shown here is derived from an EMBL/GenBank/DDBJ whole genome shotgun (WGS) entry which is preliminary data.</text>
</comment>
<dbReference type="SUPFAM" id="SSF52833">
    <property type="entry name" value="Thioredoxin-like"/>
    <property type="match status" value="1"/>
</dbReference>
<dbReference type="CDD" id="cd02947">
    <property type="entry name" value="TRX_family"/>
    <property type="match status" value="1"/>
</dbReference>
<evidence type="ECO:0000259" key="2">
    <source>
        <dbReference type="PROSITE" id="PS51352"/>
    </source>
</evidence>
<dbReference type="PROSITE" id="PS51352">
    <property type="entry name" value="THIOREDOXIN_2"/>
    <property type="match status" value="1"/>
</dbReference>
<gene>
    <name evidence="3" type="ORF">PHET_05872</name>
</gene>